<proteinExistence type="predicted"/>
<sequence>MHRTCLVPVEARCGVMAAWGLLAASKRKSILSKMSSMLCGSPRCDPQVMTHIPYQGSSTQKFSCVALDTRIY</sequence>
<gene>
    <name evidence="1" type="ORF">K470DRAFT_30779</name>
</gene>
<accession>A0A6A7C2R5</accession>
<dbReference type="AlphaFoldDB" id="A0A6A7C2R5"/>
<organism evidence="1 2">
    <name type="scientific">Piedraia hortae CBS 480.64</name>
    <dbReference type="NCBI Taxonomy" id="1314780"/>
    <lineage>
        <taxon>Eukaryota</taxon>
        <taxon>Fungi</taxon>
        <taxon>Dikarya</taxon>
        <taxon>Ascomycota</taxon>
        <taxon>Pezizomycotina</taxon>
        <taxon>Dothideomycetes</taxon>
        <taxon>Dothideomycetidae</taxon>
        <taxon>Capnodiales</taxon>
        <taxon>Piedraiaceae</taxon>
        <taxon>Piedraia</taxon>
    </lineage>
</organism>
<evidence type="ECO:0000313" key="1">
    <source>
        <dbReference type="EMBL" id="KAF2861800.1"/>
    </source>
</evidence>
<dbReference type="Proteomes" id="UP000799421">
    <property type="component" value="Unassembled WGS sequence"/>
</dbReference>
<protein>
    <submittedName>
        <fullName evidence="1">Uncharacterized protein</fullName>
    </submittedName>
</protein>
<reference evidence="1" key="1">
    <citation type="journal article" date="2020" name="Stud. Mycol.">
        <title>101 Dothideomycetes genomes: a test case for predicting lifestyles and emergence of pathogens.</title>
        <authorList>
            <person name="Haridas S."/>
            <person name="Albert R."/>
            <person name="Binder M."/>
            <person name="Bloem J."/>
            <person name="Labutti K."/>
            <person name="Salamov A."/>
            <person name="Andreopoulos B."/>
            <person name="Baker S."/>
            <person name="Barry K."/>
            <person name="Bills G."/>
            <person name="Bluhm B."/>
            <person name="Cannon C."/>
            <person name="Castanera R."/>
            <person name="Culley D."/>
            <person name="Daum C."/>
            <person name="Ezra D."/>
            <person name="Gonzalez J."/>
            <person name="Henrissat B."/>
            <person name="Kuo A."/>
            <person name="Liang C."/>
            <person name="Lipzen A."/>
            <person name="Lutzoni F."/>
            <person name="Magnuson J."/>
            <person name="Mondo S."/>
            <person name="Nolan M."/>
            <person name="Ohm R."/>
            <person name="Pangilinan J."/>
            <person name="Park H.-J."/>
            <person name="Ramirez L."/>
            <person name="Alfaro M."/>
            <person name="Sun H."/>
            <person name="Tritt A."/>
            <person name="Yoshinaga Y."/>
            <person name="Zwiers L.-H."/>
            <person name="Turgeon B."/>
            <person name="Goodwin S."/>
            <person name="Spatafora J."/>
            <person name="Crous P."/>
            <person name="Grigoriev I."/>
        </authorList>
    </citation>
    <scope>NUCLEOTIDE SEQUENCE</scope>
    <source>
        <strain evidence="1">CBS 480.64</strain>
    </source>
</reference>
<dbReference type="EMBL" id="MU005970">
    <property type="protein sequence ID" value="KAF2861800.1"/>
    <property type="molecule type" value="Genomic_DNA"/>
</dbReference>
<evidence type="ECO:0000313" key="2">
    <source>
        <dbReference type="Proteomes" id="UP000799421"/>
    </source>
</evidence>
<keyword evidence="2" id="KW-1185">Reference proteome</keyword>
<name>A0A6A7C2R5_9PEZI</name>